<evidence type="ECO:0000313" key="1">
    <source>
        <dbReference type="EMBL" id="PVY44972.1"/>
    </source>
</evidence>
<gene>
    <name evidence="1" type="ORF">C8D82_104117</name>
</gene>
<protein>
    <submittedName>
        <fullName evidence="1">Uncharacterized protein</fullName>
    </submittedName>
</protein>
<dbReference type="RefSeq" id="WP_165832814.1">
    <property type="nucleotide sequence ID" value="NZ_CAUFPP010000033.1"/>
</dbReference>
<name>A0A2U1B8N0_9BACT</name>
<dbReference type="Proteomes" id="UP000245959">
    <property type="component" value="Unassembled WGS sequence"/>
</dbReference>
<sequence>MEKEIYQKPVLEVIDFSVRDVITTSGTDVGVDIDTGWKPGGDYDVGM</sequence>
<dbReference type="EMBL" id="QEKH01000004">
    <property type="protein sequence ID" value="PVY44972.1"/>
    <property type="molecule type" value="Genomic_DNA"/>
</dbReference>
<dbReference type="AlphaFoldDB" id="A0A2U1B8N0"/>
<proteinExistence type="predicted"/>
<evidence type="ECO:0000313" key="2">
    <source>
        <dbReference type="Proteomes" id="UP000245959"/>
    </source>
</evidence>
<keyword evidence="2" id="KW-1185">Reference proteome</keyword>
<comment type="caution">
    <text evidence="1">The sequence shown here is derived from an EMBL/GenBank/DDBJ whole genome shotgun (WGS) entry which is preliminary data.</text>
</comment>
<reference evidence="1 2" key="1">
    <citation type="submission" date="2018-04" db="EMBL/GenBank/DDBJ databases">
        <title>Genomic Encyclopedia of Type Strains, Phase IV (KMG-IV): sequencing the most valuable type-strain genomes for metagenomic binning, comparative biology and taxonomic classification.</title>
        <authorList>
            <person name="Goeker M."/>
        </authorList>
    </citation>
    <scope>NUCLEOTIDE SEQUENCE [LARGE SCALE GENOMIC DNA]</scope>
    <source>
        <strain evidence="1 2">DSM 14823</strain>
    </source>
</reference>
<accession>A0A2U1B8N0</accession>
<dbReference type="GeneID" id="78297512"/>
<organism evidence="1 2">
    <name type="scientific">Victivallis vadensis</name>
    <dbReference type="NCBI Taxonomy" id="172901"/>
    <lineage>
        <taxon>Bacteria</taxon>
        <taxon>Pseudomonadati</taxon>
        <taxon>Lentisphaerota</taxon>
        <taxon>Lentisphaeria</taxon>
        <taxon>Victivallales</taxon>
        <taxon>Victivallaceae</taxon>
        <taxon>Victivallis</taxon>
    </lineage>
</organism>